<dbReference type="Gene3D" id="2.40.50.140">
    <property type="entry name" value="Nucleic acid-binding proteins"/>
    <property type="match status" value="1"/>
</dbReference>
<reference evidence="3" key="1">
    <citation type="submission" date="2016-10" db="EMBL/GenBank/DDBJ databases">
        <authorList>
            <person name="Varghese N."/>
            <person name="Submissions S."/>
        </authorList>
    </citation>
    <scope>NUCLEOTIDE SEQUENCE [LARGE SCALE GENOMIC DNA]</scope>
    <source>
        <strain evidence="3">DSM 21743</strain>
    </source>
</reference>
<dbReference type="AlphaFoldDB" id="A0A1H2LRA4"/>
<dbReference type="OrthoDB" id="4871596at2"/>
<evidence type="ECO:0000313" key="3">
    <source>
        <dbReference type="Proteomes" id="UP000198825"/>
    </source>
</evidence>
<sequence length="167" mass="16850">MTLFLVLGVVGLVLLGVSLLLGDLFDGIFDALPSDVFSSAVIGGFVSAFGFGAALSDGLGTPTWLAVVVGGLVGVVFAWFAGWLTRVVRGGGSDDTVTTEDTVGRDAKVVTGIPEGGFGVVRVLVGGHSLQLNARADGPVEPGTEVYVTAVLSPTAVAVAPVHRELG</sequence>
<gene>
    <name evidence="2" type="ORF">SAMN04488544_0593</name>
</gene>
<feature type="transmembrane region" description="Helical" evidence="1">
    <location>
        <begin position="36"/>
        <end position="56"/>
    </location>
</feature>
<dbReference type="RefSeq" id="WP_157719737.1">
    <property type="nucleotide sequence ID" value="NZ_LT629799.1"/>
</dbReference>
<protein>
    <recommendedName>
        <fullName evidence="4">NfeD-like C-terminal, partner-binding</fullName>
    </recommendedName>
</protein>
<dbReference type="EMBL" id="LT629799">
    <property type="protein sequence ID" value="SDU82866.1"/>
    <property type="molecule type" value="Genomic_DNA"/>
</dbReference>
<accession>A0A1H2LRA4</accession>
<dbReference type="Proteomes" id="UP000198825">
    <property type="component" value="Chromosome I"/>
</dbReference>
<dbReference type="STRING" id="546874.SAMN04488544_0593"/>
<evidence type="ECO:0000313" key="2">
    <source>
        <dbReference type="EMBL" id="SDU82866.1"/>
    </source>
</evidence>
<proteinExistence type="predicted"/>
<name>A0A1H2LRA4_9ACTN</name>
<feature type="transmembrane region" description="Helical" evidence="1">
    <location>
        <begin position="63"/>
        <end position="84"/>
    </location>
</feature>
<evidence type="ECO:0008006" key="4">
    <source>
        <dbReference type="Google" id="ProtNLM"/>
    </source>
</evidence>
<keyword evidence="1" id="KW-1133">Transmembrane helix</keyword>
<organism evidence="2 3">
    <name type="scientific">Microlunatus sagamiharensis</name>
    <dbReference type="NCBI Taxonomy" id="546874"/>
    <lineage>
        <taxon>Bacteria</taxon>
        <taxon>Bacillati</taxon>
        <taxon>Actinomycetota</taxon>
        <taxon>Actinomycetes</taxon>
        <taxon>Propionibacteriales</taxon>
        <taxon>Propionibacteriaceae</taxon>
        <taxon>Microlunatus</taxon>
    </lineage>
</organism>
<dbReference type="InterPro" id="IPR012340">
    <property type="entry name" value="NA-bd_OB-fold"/>
</dbReference>
<keyword evidence="1" id="KW-0812">Transmembrane</keyword>
<keyword evidence="1" id="KW-0472">Membrane</keyword>
<keyword evidence="3" id="KW-1185">Reference proteome</keyword>
<evidence type="ECO:0000256" key="1">
    <source>
        <dbReference type="SAM" id="Phobius"/>
    </source>
</evidence>